<sequence>MLEKTTHRLLIRPYFVHDYSNWCASYESCGKARNRFDEGNMDMSDFTHSWFDQMVKKHQLAMEHDNAYILGVFKKSDESHIGVLDISTLLRDGFQWGRIGYTILNPYWGNGYGQEAVKGVLNLAFSQLGFHRIEAHIHPDNVPSIQLATAVGMNYECVRKGFTLDNGKWTDHLIYYKNDT</sequence>
<keyword evidence="6" id="KW-1185">Reference proteome</keyword>
<accession>A0A0V8JFR9</accession>
<gene>
    <name evidence="5" type="ORF">AS030_03495</name>
</gene>
<protein>
    <submittedName>
        <fullName evidence="5">GNAT family acetyltransferase</fullName>
    </submittedName>
</protein>
<dbReference type="InterPro" id="IPR016181">
    <property type="entry name" value="Acyl_CoA_acyltransferase"/>
</dbReference>
<organism evidence="5 6">
    <name type="scientific">Fictibacillus enclensis</name>
    <dbReference type="NCBI Taxonomy" id="1017270"/>
    <lineage>
        <taxon>Bacteria</taxon>
        <taxon>Bacillati</taxon>
        <taxon>Bacillota</taxon>
        <taxon>Bacilli</taxon>
        <taxon>Bacillales</taxon>
        <taxon>Fictibacillaceae</taxon>
        <taxon>Fictibacillus</taxon>
    </lineage>
</organism>
<dbReference type="AlphaFoldDB" id="A0A0V8JFR9"/>
<evidence type="ECO:0000259" key="4">
    <source>
        <dbReference type="PROSITE" id="PS51186"/>
    </source>
</evidence>
<keyword evidence="2" id="KW-0012">Acyltransferase</keyword>
<evidence type="ECO:0000256" key="1">
    <source>
        <dbReference type="ARBA" id="ARBA00022679"/>
    </source>
</evidence>
<evidence type="ECO:0000256" key="3">
    <source>
        <dbReference type="ARBA" id="ARBA00038502"/>
    </source>
</evidence>
<dbReference type="PANTHER" id="PTHR43792:SF8">
    <property type="entry name" value="[RIBOSOMAL PROTEIN US5]-ALANINE N-ACETYLTRANSFERASE"/>
    <property type="match status" value="1"/>
</dbReference>
<dbReference type="InterPro" id="IPR051531">
    <property type="entry name" value="N-acetyltransferase"/>
</dbReference>
<comment type="caution">
    <text evidence="5">The sequence shown here is derived from an EMBL/GenBank/DDBJ whole genome shotgun (WGS) entry which is preliminary data.</text>
</comment>
<keyword evidence="1 5" id="KW-0808">Transferase</keyword>
<feature type="domain" description="N-acetyltransferase" evidence="4">
    <location>
        <begin position="9"/>
        <end position="180"/>
    </location>
</feature>
<dbReference type="InterPro" id="IPR000182">
    <property type="entry name" value="GNAT_dom"/>
</dbReference>
<reference evidence="5 6" key="1">
    <citation type="journal article" date="2014" name="Antonie Van Leeuwenhoek">
        <title>Fictibacillus enclensis sp. nov., isolated from marine sediment.</title>
        <authorList>
            <person name="Dastager S.G."/>
            <person name="Mawlankar R."/>
            <person name="Srinivasan K."/>
            <person name="Tang S.K."/>
            <person name="Lee J.C."/>
            <person name="Ramana V.V."/>
            <person name="Shouche Y.S."/>
        </authorList>
    </citation>
    <scope>NUCLEOTIDE SEQUENCE [LARGE SCALE GENOMIC DNA]</scope>
    <source>
        <strain evidence="5 6">NIO-1003</strain>
    </source>
</reference>
<proteinExistence type="inferred from homology"/>
<comment type="similarity">
    <text evidence="3">Belongs to the acetyltransferase family. RimJ subfamily.</text>
</comment>
<evidence type="ECO:0000313" key="5">
    <source>
        <dbReference type="EMBL" id="KSU85939.1"/>
    </source>
</evidence>
<dbReference type="Pfam" id="PF13302">
    <property type="entry name" value="Acetyltransf_3"/>
    <property type="match status" value="1"/>
</dbReference>
<dbReference type="GO" id="GO:0005737">
    <property type="term" value="C:cytoplasm"/>
    <property type="evidence" value="ECO:0007669"/>
    <property type="project" value="TreeGrafter"/>
</dbReference>
<evidence type="ECO:0000256" key="2">
    <source>
        <dbReference type="ARBA" id="ARBA00023315"/>
    </source>
</evidence>
<dbReference type="PANTHER" id="PTHR43792">
    <property type="entry name" value="GNAT FAMILY, PUTATIVE (AFU_ORTHOLOGUE AFUA_3G00765)-RELATED-RELATED"/>
    <property type="match status" value="1"/>
</dbReference>
<dbReference type="GO" id="GO:0008999">
    <property type="term" value="F:protein-N-terminal-alanine acetyltransferase activity"/>
    <property type="evidence" value="ECO:0007669"/>
    <property type="project" value="TreeGrafter"/>
</dbReference>
<evidence type="ECO:0000313" key="6">
    <source>
        <dbReference type="Proteomes" id="UP000054099"/>
    </source>
</evidence>
<dbReference type="Proteomes" id="UP000054099">
    <property type="component" value="Unassembled WGS sequence"/>
</dbReference>
<dbReference type="PROSITE" id="PS51186">
    <property type="entry name" value="GNAT"/>
    <property type="match status" value="1"/>
</dbReference>
<dbReference type="Gene3D" id="3.40.630.30">
    <property type="match status" value="1"/>
</dbReference>
<name>A0A0V8JFR9_9BACL</name>
<dbReference type="OrthoDB" id="9798081at2"/>
<dbReference type="SUPFAM" id="SSF55729">
    <property type="entry name" value="Acyl-CoA N-acyltransferases (Nat)"/>
    <property type="match status" value="1"/>
</dbReference>
<dbReference type="EMBL" id="LNQN01000001">
    <property type="protein sequence ID" value="KSU85939.1"/>
    <property type="molecule type" value="Genomic_DNA"/>
</dbReference>